<comment type="caution">
    <text evidence="2">The sequence shown here is derived from an EMBL/GenBank/DDBJ whole genome shotgun (WGS) entry which is preliminary data.</text>
</comment>
<evidence type="ECO:0000256" key="1">
    <source>
        <dbReference type="SAM" id="Phobius"/>
    </source>
</evidence>
<reference evidence="2 3" key="1">
    <citation type="submission" date="2015-12" db="EMBL/GenBank/DDBJ databases">
        <title>The genome of Folsomia candida.</title>
        <authorList>
            <person name="Faddeeva A."/>
            <person name="Derks M.F."/>
            <person name="Anvar Y."/>
            <person name="Smit S."/>
            <person name="Van Straalen N."/>
            <person name="Roelofs D."/>
        </authorList>
    </citation>
    <scope>NUCLEOTIDE SEQUENCE [LARGE SCALE GENOMIC DNA]</scope>
    <source>
        <strain evidence="2 3">VU population</strain>
        <tissue evidence="2">Whole body</tissue>
    </source>
</reference>
<evidence type="ECO:0000313" key="3">
    <source>
        <dbReference type="Proteomes" id="UP000198287"/>
    </source>
</evidence>
<accession>A0A226DN29</accession>
<feature type="transmembrane region" description="Helical" evidence="1">
    <location>
        <begin position="68"/>
        <end position="90"/>
    </location>
</feature>
<protein>
    <submittedName>
        <fullName evidence="2">Uncharacterized protein</fullName>
    </submittedName>
</protein>
<keyword evidence="1" id="KW-1133">Transmembrane helix</keyword>
<proteinExistence type="predicted"/>
<dbReference type="AlphaFoldDB" id="A0A226DN29"/>
<keyword evidence="3" id="KW-1185">Reference proteome</keyword>
<evidence type="ECO:0000313" key="2">
    <source>
        <dbReference type="EMBL" id="OXA46021.1"/>
    </source>
</evidence>
<feature type="transmembrane region" description="Helical" evidence="1">
    <location>
        <begin position="102"/>
        <end position="122"/>
    </location>
</feature>
<name>A0A226DN29_FOLCA</name>
<gene>
    <name evidence="2" type="ORF">Fcan01_19264</name>
</gene>
<dbReference type="Proteomes" id="UP000198287">
    <property type="component" value="Unassembled WGS sequence"/>
</dbReference>
<sequence length="178" mass="20108">MSQAQVLVPRGQDGGRRVKQQAGDFIQTFHPRIFWMRDFPQGSSLLRRNFGNYPLLVFYAASSISEGFMIFGIVLSVILALIHVSLLGGIHQASFEAVTGCWKSMVGFFTVYFGLMVFAHIMEGKNLSISKEEVFITLSSFYAIWLVGCFRVEMKVKMEAEKSNNADNYLDTVEIIEK</sequence>
<dbReference type="EMBL" id="LNIX01000016">
    <property type="protein sequence ID" value="OXA46021.1"/>
    <property type="molecule type" value="Genomic_DNA"/>
</dbReference>
<feature type="transmembrane region" description="Helical" evidence="1">
    <location>
        <begin position="134"/>
        <end position="152"/>
    </location>
</feature>
<organism evidence="2 3">
    <name type="scientific">Folsomia candida</name>
    <name type="common">Springtail</name>
    <dbReference type="NCBI Taxonomy" id="158441"/>
    <lineage>
        <taxon>Eukaryota</taxon>
        <taxon>Metazoa</taxon>
        <taxon>Ecdysozoa</taxon>
        <taxon>Arthropoda</taxon>
        <taxon>Hexapoda</taxon>
        <taxon>Collembola</taxon>
        <taxon>Entomobryomorpha</taxon>
        <taxon>Isotomoidea</taxon>
        <taxon>Isotomidae</taxon>
        <taxon>Proisotominae</taxon>
        <taxon>Folsomia</taxon>
    </lineage>
</organism>
<keyword evidence="1" id="KW-0812">Transmembrane</keyword>
<keyword evidence="1" id="KW-0472">Membrane</keyword>